<protein>
    <submittedName>
        <fullName evidence="1">Uncharacterized protein</fullName>
    </submittedName>
</protein>
<evidence type="ECO:0000313" key="1">
    <source>
        <dbReference type="EMBL" id="NBI80085.1"/>
    </source>
</evidence>
<organism evidence="1 2">
    <name type="scientific">Anaerotruncus colihominis</name>
    <dbReference type="NCBI Taxonomy" id="169435"/>
    <lineage>
        <taxon>Bacteria</taxon>
        <taxon>Bacillati</taxon>
        <taxon>Bacillota</taxon>
        <taxon>Clostridia</taxon>
        <taxon>Eubacteriales</taxon>
        <taxon>Oscillospiraceae</taxon>
        <taxon>Anaerotruncus</taxon>
    </lineage>
</organism>
<gene>
    <name evidence="1" type="ORF">D3Z39_14680</name>
</gene>
<name>A0A845RML8_9FIRM</name>
<accession>A0A845RML8</accession>
<comment type="caution">
    <text evidence="1">The sequence shown here is derived from an EMBL/GenBank/DDBJ whole genome shotgun (WGS) entry which is preliminary data.</text>
</comment>
<dbReference type="AlphaFoldDB" id="A0A845RML8"/>
<dbReference type="Proteomes" id="UP000446348">
    <property type="component" value="Unassembled WGS sequence"/>
</dbReference>
<reference evidence="1 2" key="1">
    <citation type="submission" date="2018-08" db="EMBL/GenBank/DDBJ databases">
        <title>Murine metabolic-syndrome-specific gut microbial biobank.</title>
        <authorList>
            <person name="Liu C."/>
        </authorList>
    </citation>
    <scope>NUCLEOTIDE SEQUENCE [LARGE SCALE GENOMIC DNA]</scope>
    <source>
        <strain evidence="1 2">X69</strain>
    </source>
</reference>
<proteinExistence type="predicted"/>
<evidence type="ECO:0000313" key="2">
    <source>
        <dbReference type="Proteomes" id="UP000446348"/>
    </source>
</evidence>
<sequence length="60" mass="6364">MLFVFFLSHGKSPPFFDDSKGRQHSLLSPLSYPPARTGGAVNGGRSPFILPLTGLAGFAT</sequence>
<dbReference type="EMBL" id="QXWZ01000032">
    <property type="protein sequence ID" value="NBI80085.1"/>
    <property type="molecule type" value="Genomic_DNA"/>
</dbReference>